<keyword evidence="1" id="KW-0472">Membrane</keyword>
<evidence type="ECO:0000313" key="3">
    <source>
        <dbReference type="EMBL" id="MBE2987209.1"/>
    </source>
</evidence>
<dbReference type="EMBL" id="LIWG01000008">
    <property type="protein sequence ID" value="MBE3608405.1"/>
    <property type="molecule type" value="Genomic_DNA"/>
</dbReference>
<feature type="domain" description="VanZ-like" evidence="2">
    <location>
        <begin position="26"/>
        <end position="105"/>
    </location>
</feature>
<keyword evidence="1" id="KW-1133">Transmembrane helix</keyword>
<evidence type="ECO:0000313" key="4">
    <source>
        <dbReference type="EMBL" id="MBE3608405.1"/>
    </source>
</evidence>
<sequence>MDKLYKFGFFATLFVVEFLATTSRKITVNELFWDKTNHILAFFVLYVLLNLAFELKFWYKFVLLLAYGIQIELVQSLLPNRFFSLFDVLADSVGITLGAIFTIIFTKIKHEFILK</sequence>
<organism evidence="4 5">
    <name type="scientific">Campylobacter californiensis</name>
    <dbReference type="NCBI Taxonomy" id="1032243"/>
    <lineage>
        <taxon>Bacteria</taxon>
        <taxon>Pseudomonadati</taxon>
        <taxon>Campylobacterota</taxon>
        <taxon>Epsilonproteobacteria</taxon>
        <taxon>Campylobacterales</taxon>
        <taxon>Campylobacteraceae</taxon>
        <taxon>Campylobacter</taxon>
    </lineage>
</organism>
<accession>A0AAW3ZTF7</accession>
<protein>
    <submittedName>
        <fullName evidence="4">VanZ family protein</fullName>
    </submittedName>
</protein>
<dbReference type="Proteomes" id="UP001318760">
    <property type="component" value="Unassembled WGS sequence"/>
</dbReference>
<proteinExistence type="predicted"/>
<reference evidence="3 6" key="2">
    <citation type="submission" date="2020-10" db="EMBL/GenBank/DDBJ databases">
        <title>Campylobacter californiensis sp. nov. isolated from cattle and feral swine in California.</title>
        <authorList>
            <person name="Miller W.G."/>
        </authorList>
    </citation>
    <scope>NUCLEOTIDE SEQUENCE [LARGE SCALE GENOMIC DNA]</scope>
    <source>
        <strain evidence="3 6">RM12919</strain>
    </source>
</reference>
<dbReference type="PANTHER" id="PTHR28008:SF1">
    <property type="entry name" value="DOMAIN PROTEIN, PUTATIVE (AFU_ORTHOLOGUE AFUA_3G10980)-RELATED"/>
    <property type="match status" value="1"/>
</dbReference>
<gene>
    <name evidence="4" type="primary">vanZ</name>
    <name evidence="3" type="ORF">CCAL12919_08795</name>
    <name evidence="4" type="ORF">CCAL9337_06675</name>
</gene>
<evidence type="ECO:0000256" key="1">
    <source>
        <dbReference type="SAM" id="Phobius"/>
    </source>
</evidence>
<evidence type="ECO:0000313" key="5">
    <source>
        <dbReference type="Proteomes" id="UP000650616"/>
    </source>
</evidence>
<keyword evidence="5" id="KW-1185">Reference proteome</keyword>
<dbReference type="PANTHER" id="PTHR28008">
    <property type="entry name" value="DOMAIN PROTEIN, PUTATIVE (AFU_ORTHOLOGUE AFUA_3G10980)-RELATED"/>
    <property type="match status" value="1"/>
</dbReference>
<dbReference type="AlphaFoldDB" id="A0AAW3ZTF7"/>
<dbReference type="Proteomes" id="UP000650616">
    <property type="component" value="Unassembled WGS sequence"/>
</dbReference>
<dbReference type="RefSeq" id="WP_169938663.1">
    <property type="nucleotide sequence ID" value="NZ_CP012545.1"/>
</dbReference>
<reference evidence="4 5" key="1">
    <citation type="submission" date="2015-08" db="EMBL/GenBank/DDBJ databases">
        <title>Comparative genomics of the Campylobacter concisus group.</title>
        <authorList>
            <person name="Yee E."/>
            <person name="Chapman M.H."/>
            <person name="Huynh S."/>
            <person name="Bono J.L."/>
            <person name="On S.L."/>
            <person name="St Leger J."/>
            <person name="Foster G."/>
            <person name="Parker C.T."/>
            <person name="Miller W.G."/>
        </authorList>
    </citation>
    <scope>NUCLEOTIDE SEQUENCE [LARGE SCALE GENOMIC DNA]</scope>
    <source>
        <strain evidence="4 5">RM9337</strain>
    </source>
</reference>
<name>A0AAW3ZTF7_9BACT</name>
<feature type="transmembrane region" description="Helical" evidence="1">
    <location>
        <begin position="36"/>
        <end position="53"/>
    </location>
</feature>
<dbReference type="InterPro" id="IPR006976">
    <property type="entry name" value="VanZ-like"/>
</dbReference>
<evidence type="ECO:0000259" key="2">
    <source>
        <dbReference type="Pfam" id="PF04892"/>
    </source>
</evidence>
<evidence type="ECO:0000313" key="6">
    <source>
        <dbReference type="Proteomes" id="UP001318760"/>
    </source>
</evidence>
<comment type="caution">
    <text evidence="4">The sequence shown here is derived from an EMBL/GenBank/DDBJ whole genome shotgun (WGS) entry which is preliminary data.</text>
</comment>
<dbReference type="NCBIfam" id="NF037970">
    <property type="entry name" value="vanZ_1"/>
    <property type="match status" value="1"/>
</dbReference>
<feature type="transmembrane region" description="Helical" evidence="1">
    <location>
        <begin position="84"/>
        <end position="105"/>
    </location>
</feature>
<keyword evidence="1" id="KW-0812">Transmembrane</keyword>
<dbReference type="EMBL" id="JADBHS010000022">
    <property type="protein sequence ID" value="MBE2987209.1"/>
    <property type="molecule type" value="Genomic_DNA"/>
</dbReference>
<dbReference type="Pfam" id="PF04892">
    <property type="entry name" value="VanZ"/>
    <property type="match status" value="1"/>
</dbReference>